<reference evidence="2" key="1">
    <citation type="submission" date="2023-07" db="EMBL/GenBank/DDBJ databases">
        <title>Chromosome-level Genome Assembly of Striped Snakehead (Channa striata).</title>
        <authorList>
            <person name="Liu H."/>
        </authorList>
    </citation>
    <scope>NUCLEOTIDE SEQUENCE</scope>
    <source>
        <strain evidence="2">Gz</strain>
        <tissue evidence="2">Muscle</tissue>
    </source>
</reference>
<gene>
    <name evidence="2" type="ORF">Q5P01_007264</name>
</gene>
<feature type="compositionally biased region" description="Basic and acidic residues" evidence="1">
    <location>
        <begin position="71"/>
        <end position="89"/>
    </location>
</feature>
<name>A0AA88N642_CHASR</name>
<keyword evidence="3" id="KW-1185">Reference proteome</keyword>
<protein>
    <submittedName>
        <fullName evidence="2">Uncharacterized protein</fullName>
    </submittedName>
</protein>
<feature type="region of interest" description="Disordered" evidence="1">
    <location>
        <begin position="71"/>
        <end position="96"/>
    </location>
</feature>
<dbReference type="AlphaFoldDB" id="A0AA88N642"/>
<evidence type="ECO:0000313" key="3">
    <source>
        <dbReference type="Proteomes" id="UP001187415"/>
    </source>
</evidence>
<organism evidence="2 3">
    <name type="scientific">Channa striata</name>
    <name type="common">Snakehead murrel</name>
    <name type="synonym">Ophicephalus striatus</name>
    <dbReference type="NCBI Taxonomy" id="64152"/>
    <lineage>
        <taxon>Eukaryota</taxon>
        <taxon>Metazoa</taxon>
        <taxon>Chordata</taxon>
        <taxon>Craniata</taxon>
        <taxon>Vertebrata</taxon>
        <taxon>Euteleostomi</taxon>
        <taxon>Actinopterygii</taxon>
        <taxon>Neopterygii</taxon>
        <taxon>Teleostei</taxon>
        <taxon>Neoteleostei</taxon>
        <taxon>Acanthomorphata</taxon>
        <taxon>Anabantaria</taxon>
        <taxon>Anabantiformes</taxon>
        <taxon>Channoidei</taxon>
        <taxon>Channidae</taxon>
        <taxon>Channa</taxon>
    </lineage>
</organism>
<evidence type="ECO:0000256" key="1">
    <source>
        <dbReference type="SAM" id="MobiDB-lite"/>
    </source>
</evidence>
<dbReference type="EMBL" id="JAUPFM010000005">
    <property type="protein sequence ID" value="KAK2850988.1"/>
    <property type="molecule type" value="Genomic_DNA"/>
</dbReference>
<sequence>MRGGGVGKKGKLVKRGGREDPATPVIPGLVYGHQWPARSQCSTTLLQRLVDSAEWEITHQELTFKIWGRRRREEEGRSVGDKKRADRTSKRSSPYIIQLQPLSPVATQGLVSRL</sequence>
<evidence type="ECO:0000313" key="2">
    <source>
        <dbReference type="EMBL" id="KAK2850988.1"/>
    </source>
</evidence>
<feature type="region of interest" description="Disordered" evidence="1">
    <location>
        <begin position="1"/>
        <end position="24"/>
    </location>
</feature>
<dbReference type="Proteomes" id="UP001187415">
    <property type="component" value="Unassembled WGS sequence"/>
</dbReference>
<comment type="caution">
    <text evidence="2">The sequence shown here is derived from an EMBL/GenBank/DDBJ whole genome shotgun (WGS) entry which is preliminary data.</text>
</comment>
<accession>A0AA88N642</accession>
<proteinExistence type="predicted"/>